<gene>
    <name evidence="2" type="ORF">NVS47_10285</name>
</gene>
<dbReference type="Gene3D" id="3.30.1230.10">
    <property type="entry name" value="YlxR-like"/>
    <property type="match status" value="1"/>
</dbReference>
<dbReference type="Proteomes" id="UP001524944">
    <property type="component" value="Unassembled WGS sequence"/>
</dbReference>
<dbReference type="PANTHER" id="PTHR34215:SF1">
    <property type="entry name" value="YLXR DOMAIN-CONTAINING PROTEIN"/>
    <property type="match status" value="1"/>
</dbReference>
<dbReference type="Pfam" id="PF04296">
    <property type="entry name" value="YlxR"/>
    <property type="match status" value="1"/>
</dbReference>
<dbReference type="EMBL" id="JANPWE010000004">
    <property type="protein sequence ID" value="MCR6545893.1"/>
    <property type="molecule type" value="Genomic_DNA"/>
</dbReference>
<dbReference type="NCBIfam" id="NF047356">
    <property type="entry name" value="RNA_bind_RnpM"/>
    <property type="match status" value="1"/>
</dbReference>
<comment type="caution">
    <text evidence="2">The sequence shown here is derived from an EMBL/GenBank/DDBJ whole genome shotgun (WGS) entry which is preliminary data.</text>
</comment>
<keyword evidence="3" id="KW-1185">Reference proteome</keyword>
<dbReference type="InterPro" id="IPR037465">
    <property type="entry name" value="YlxR"/>
</dbReference>
<reference evidence="2 3" key="1">
    <citation type="submission" date="2022-08" db="EMBL/GenBank/DDBJ databases">
        <title>Proteogenomics of the novel Dehalobacterium formicoaceticum strain EZ94 highlights a key role of methyltransferases during anaerobic dichloromethane degradation.</title>
        <authorList>
            <person name="Wasmund K."/>
        </authorList>
    </citation>
    <scope>NUCLEOTIDE SEQUENCE [LARGE SCALE GENOMIC DNA]</scope>
    <source>
        <strain evidence="2 3">EZ94</strain>
    </source>
</reference>
<evidence type="ECO:0000313" key="2">
    <source>
        <dbReference type="EMBL" id="MCR6545893.1"/>
    </source>
</evidence>
<dbReference type="PANTHER" id="PTHR34215">
    <property type="entry name" value="BLL0784 PROTEIN"/>
    <property type="match status" value="1"/>
</dbReference>
<accession>A0ABT1Y4U6</accession>
<dbReference type="SUPFAM" id="SSF64376">
    <property type="entry name" value="YlxR-like"/>
    <property type="match status" value="1"/>
</dbReference>
<name>A0ABT1Y4U6_9FIRM</name>
<sequence length="91" mass="10217">MRVKKIPQRMCVGCKEMKAKKSLIRVVKTPEDLILIDITGKKSGRGAYVCPDESCLQLAIKSKGLERSLQTRISPEVYEVLKGQMPKEPQS</sequence>
<dbReference type="InterPro" id="IPR007393">
    <property type="entry name" value="YlxR_dom"/>
</dbReference>
<proteinExistence type="predicted"/>
<dbReference type="RefSeq" id="WP_089611230.1">
    <property type="nucleotide sequence ID" value="NZ_CP022121.1"/>
</dbReference>
<organism evidence="2 3">
    <name type="scientific">Dehalobacterium formicoaceticum</name>
    <dbReference type="NCBI Taxonomy" id="51515"/>
    <lineage>
        <taxon>Bacteria</taxon>
        <taxon>Bacillati</taxon>
        <taxon>Bacillota</taxon>
        <taxon>Clostridia</taxon>
        <taxon>Eubacteriales</taxon>
        <taxon>Peptococcaceae</taxon>
        <taxon>Dehalobacterium</taxon>
    </lineage>
</organism>
<dbReference type="InterPro" id="IPR035931">
    <property type="entry name" value="YlxR-like_sf"/>
</dbReference>
<evidence type="ECO:0000313" key="3">
    <source>
        <dbReference type="Proteomes" id="UP001524944"/>
    </source>
</evidence>
<dbReference type="CDD" id="cd00279">
    <property type="entry name" value="YlxR"/>
    <property type="match status" value="1"/>
</dbReference>
<feature type="domain" description="YlxR" evidence="1">
    <location>
        <begin position="9"/>
        <end position="82"/>
    </location>
</feature>
<protein>
    <submittedName>
        <fullName evidence="2">YlxR family protein</fullName>
    </submittedName>
</protein>
<evidence type="ECO:0000259" key="1">
    <source>
        <dbReference type="Pfam" id="PF04296"/>
    </source>
</evidence>